<keyword evidence="7" id="KW-0119">Carbohydrate metabolism</keyword>
<dbReference type="Pfam" id="PF07335">
    <property type="entry name" value="Glyco_hydro_75"/>
    <property type="match status" value="1"/>
</dbReference>
<dbReference type="GO" id="GO:0000272">
    <property type="term" value="P:polysaccharide catabolic process"/>
    <property type="evidence" value="ECO:0007669"/>
    <property type="project" value="UniProtKB-KW"/>
</dbReference>
<feature type="chain" id="PRO_5040528862" description="Endo-chitosanase" evidence="10">
    <location>
        <begin position="25"/>
        <end position="250"/>
    </location>
</feature>
<dbReference type="GO" id="GO:0005576">
    <property type="term" value="C:extracellular region"/>
    <property type="evidence" value="ECO:0007669"/>
    <property type="project" value="UniProtKB-SubCell"/>
</dbReference>
<evidence type="ECO:0000256" key="2">
    <source>
        <dbReference type="ARBA" id="ARBA00004613"/>
    </source>
</evidence>
<keyword evidence="4" id="KW-0964">Secreted</keyword>
<evidence type="ECO:0000256" key="1">
    <source>
        <dbReference type="ARBA" id="ARBA00000405"/>
    </source>
</evidence>
<dbReference type="Proteomes" id="UP000750711">
    <property type="component" value="Unassembled WGS sequence"/>
</dbReference>
<evidence type="ECO:0000313" key="11">
    <source>
        <dbReference type="EMBL" id="KAH0562546.1"/>
    </source>
</evidence>
<keyword evidence="12" id="KW-1185">Reference proteome</keyword>
<keyword evidence="6 10" id="KW-0378">Hydrolase</keyword>
<dbReference type="AlphaFoldDB" id="A0A9P8LEB3"/>
<keyword evidence="8 10" id="KW-0326">Glycosidase</keyword>
<dbReference type="PANTHER" id="PTHR42061:SF9">
    <property type="entry name" value="ENDO-CHITOSANASE"/>
    <property type="match status" value="1"/>
</dbReference>
<evidence type="ECO:0000256" key="9">
    <source>
        <dbReference type="ARBA" id="ARBA00023326"/>
    </source>
</evidence>
<evidence type="ECO:0000256" key="8">
    <source>
        <dbReference type="ARBA" id="ARBA00023295"/>
    </source>
</evidence>
<accession>A0A9P8LEB3</accession>
<comment type="similarity">
    <text evidence="3 10">Belongs to the glycosyl hydrolase 75 family.</text>
</comment>
<dbReference type="EC" id="3.2.1.132" evidence="10"/>
<evidence type="ECO:0000256" key="6">
    <source>
        <dbReference type="ARBA" id="ARBA00022801"/>
    </source>
</evidence>
<dbReference type="InterPro" id="IPR009939">
    <property type="entry name" value="Chitosanase_fungal"/>
</dbReference>
<evidence type="ECO:0000256" key="7">
    <source>
        <dbReference type="ARBA" id="ARBA00023277"/>
    </source>
</evidence>
<evidence type="ECO:0000256" key="10">
    <source>
        <dbReference type="RuleBase" id="RU361208"/>
    </source>
</evidence>
<comment type="function">
    <text evidence="10">Chitosanase catalyzing the endo-type cleavage of chitosan, the deacylated form of chitin. Chitosanase may be crucial in the degradation of the deacetylated portion of chitin in the fungal cell wall.</text>
</comment>
<keyword evidence="5 10" id="KW-0732">Signal</keyword>
<protein>
    <recommendedName>
        <fullName evidence="10">Endo-chitosanase</fullName>
        <ecNumber evidence="10">3.2.1.132</ecNumber>
    </recommendedName>
</protein>
<evidence type="ECO:0000256" key="5">
    <source>
        <dbReference type="ARBA" id="ARBA00022729"/>
    </source>
</evidence>
<proteinExistence type="inferred from homology"/>
<dbReference type="GO" id="GO:0016977">
    <property type="term" value="F:chitosanase activity"/>
    <property type="evidence" value="ECO:0007669"/>
    <property type="project" value="UniProtKB-EC"/>
</dbReference>
<organism evidence="11 12">
    <name type="scientific">Trichoglossum hirsutum</name>
    <dbReference type="NCBI Taxonomy" id="265104"/>
    <lineage>
        <taxon>Eukaryota</taxon>
        <taxon>Fungi</taxon>
        <taxon>Dikarya</taxon>
        <taxon>Ascomycota</taxon>
        <taxon>Pezizomycotina</taxon>
        <taxon>Geoglossomycetes</taxon>
        <taxon>Geoglossales</taxon>
        <taxon>Geoglossaceae</taxon>
        <taxon>Trichoglossum</taxon>
    </lineage>
</organism>
<evidence type="ECO:0000256" key="4">
    <source>
        <dbReference type="ARBA" id="ARBA00022525"/>
    </source>
</evidence>
<comment type="subcellular location">
    <subcellularLocation>
        <location evidence="2 10">Secreted</location>
    </subcellularLocation>
</comment>
<name>A0A9P8LEB3_9PEZI</name>
<evidence type="ECO:0000256" key="3">
    <source>
        <dbReference type="ARBA" id="ARBA00007799"/>
    </source>
</evidence>
<feature type="signal peptide" evidence="10">
    <location>
        <begin position="1"/>
        <end position="24"/>
    </location>
</feature>
<comment type="catalytic activity">
    <reaction evidence="1 10">
        <text>Endohydrolysis of beta-(1-&gt;4)-linkages between D-glucosamine residues in a partly acetylated chitosan.</text>
        <dbReference type="EC" id="3.2.1.132"/>
    </reaction>
</comment>
<reference evidence="11" key="1">
    <citation type="submission" date="2021-03" db="EMBL/GenBank/DDBJ databases">
        <title>Comparative genomics and phylogenomic investigation of the class Geoglossomycetes provide insights into ecological specialization and systematics.</title>
        <authorList>
            <person name="Melie T."/>
            <person name="Pirro S."/>
            <person name="Miller A.N."/>
            <person name="Quandt A."/>
        </authorList>
    </citation>
    <scope>NUCLEOTIDE SEQUENCE</scope>
    <source>
        <strain evidence="11">CAQ_001_2017</strain>
    </source>
</reference>
<comment type="caution">
    <text evidence="11">The sequence shown here is derived from an EMBL/GenBank/DDBJ whole genome shotgun (WGS) entry which is preliminary data.</text>
</comment>
<sequence length="250" mass="27374">MRFSVYFSLVVPFVSCFLASTVHSRGIPNNLKKFYELQKGSCNNVIAKVGDFVYCGDCDNAIFLKGSRRLYDNMDIDCDGLNRLGGKCSNDPSGQGETSFKGLVKKYSRGAVSDLDASKVPYVVFGNEGGRQTFDPRQYGMKPLSVMAVVCGNNLVYGIWGDTNGGVDTGEASISLAELCFPGEGISGDNGHDRRDVLYIGFTSTRDADAEKYNWFVFSFVAVGKWPMSKNAWDFERSISAIGDKLVAQL</sequence>
<dbReference type="EMBL" id="JAGHQM010000328">
    <property type="protein sequence ID" value="KAH0562546.1"/>
    <property type="molecule type" value="Genomic_DNA"/>
</dbReference>
<keyword evidence="9 10" id="KW-0624">Polysaccharide degradation</keyword>
<evidence type="ECO:0000313" key="12">
    <source>
        <dbReference type="Proteomes" id="UP000750711"/>
    </source>
</evidence>
<gene>
    <name evidence="11" type="ORF">GP486_002767</name>
</gene>
<dbReference type="PANTHER" id="PTHR42061">
    <property type="entry name" value="ENDO-CHITOSANASE"/>
    <property type="match status" value="1"/>
</dbReference>